<evidence type="ECO:0000256" key="3">
    <source>
        <dbReference type="ARBA" id="ARBA00022692"/>
    </source>
</evidence>
<feature type="transmembrane region" description="Helical" evidence="6">
    <location>
        <begin position="333"/>
        <end position="356"/>
    </location>
</feature>
<dbReference type="Gene3D" id="1.20.1250.20">
    <property type="entry name" value="MFS general substrate transporter like domains"/>
    <property type="match status" value="1"/>
</dbReference>
<feature type="transmembrane region" description="Helical" evidence="6">
    <location>
        <begin position="61"/>
        <end position="81"/>
    </location>
</feature>
<keyword evidence="4 6" id="KW-1133">Transmembrane helix</keyword>
<keyword evidence="2" id="KW-1003">Cell membrane</keyword>
<evidence type="ECO:0000256" key="2">
    <source>
        <dbReference type="ARBA" id="ARBA00022475"/>
    </source>
</evidence>
<dbReference type="GO" id="GO:0022857">
    <property type="term" value="F:transmembrane transporter activity"/>
    <property type="evidence" value="ECO:0007669"/>
    <property type="project" value="InterPro"/>
</dbReference>
<feature type="transmembrane region" description="Helical" evidence="6">
    <location>
        <begin position="222"/>
        <end position="242"/>
    </location>
</feature>
<dbReference type="InterPro" id="IPR020846">
    <property type="entry name" value="MFS_dom"/>
</dbReference>
<dbReference type="InterPro" id="IPR050189">
    <property type="entry name" value="MFS_Efflux_Transporters"/>
</dbReference>
<reference evidence="8 9" key="1">
    <citation type="submission" date="2019-02" db="EMBL/GenBank/DDBJ databases">
        <title>Draft Genome Sequence of Streptomyces sp. AM-2504, identified by 16S rRNA comparative analysis as a Streptomyces Kasugaensis strain.</title>
        <authorList>
            <person name="Napolioni V."/>
            <person name="Giuliodori A.M."/>
            <person name="Spurio R."/>
            <person name="Fabbretti A."/>
        </authorList>
    </citation>
    <scope>NUCLEOTIDE SEQUENCE [LARGE SCALE GENOMIC DNA]</scope>
    <source>
        <strain evidence="8 9">AM-2504</strain>
    </source>
</reference>
<dbReference type="AlphaFoldDB" id="A0A4V2JIU0"/>
<dbReference type="Proteomes" id="UP000292452">
    <property type="component" value="Unassembled WGS sequence"/>
</dbReference>
<comment type="subcellular location">
    <subcellularLocation>
        <location evidence="1">Cell membrane</location>
        <topology evidence="1">Multi-pass membrane protein</topology>
    </subcellularLocation>
</comment>
<keyword evidence="5 6" id="KW-0472">Membrane</keyword>
<accession>A0A4V2JIU0</accession>
<protein>
    <submittedName>
        <fullName evidence="8">MFS transporter</fullName>
    </submittedName>
</protein>
<dbReference type="InterPro" id="IPR036259">
    <property type="entry name" value="MFS_trans_sf"/>
</dbReference>
<evidence type="ECO:0000313" key="8">
    <source>
        <dbReference type="EMBL" id="TBO59861.1"/>
    </source>
</evidence>
<dbReference type="SUPFAM" id="SSF103473">
    <property type="entry name" value="MFS general substrate transporter"/>
    <property type="match status" value="1"/>
</dbReference>
<keyword evidence="9" id="KW-1185">Reference proteome</keyword>
<sequence length="418" mass="41984">MTSAPGDSVNEQSTVRRGIPLAVYLLGLSLFAMGTSEFLIVGVLSDIAGDLQVSLPTAGTLISAFAAGVLLGAPPLAVLTLRWPPRTTLLVCQTLFVVAIAFGLLIPGYGALVAARAVSGVAYAGFWAVASATAIRMVPPDRTARALSVVVTGLSLAMVAGGPAGTLIGEHSGWRAGFWAVAALTAATAIAVRLTMPGTDRGKEAAPDRGAELRAMARPRLWVAYGNTMLTTAAYMVSFSYLGALLTDSGGLPAGWVPAVLALFGIGAFAGLTIGGRTSDRHPFPTLYAGILGMVVVSVALALLGSHLAATVPLVFLLGLTGFLVNPPVLSRVFTIAVGAPTLAGATNVSAMQLGITVAPLLGGLTIGAGLGLPSVGWVGAALGLVSLGAALTDARLDRRASAQPTAATQTAPTGLTG</sequence>
<evidence type="ECO:0000256" key="5">
    <source>
        <dbReference type="ARBA" id="ARBA00023136"/>
    </source>
</evidence>
<dbReference type="PANTHER" id="PTHR43124">
    <property type="entry name" value="PURINE EFFLUX PUMP PBUE"/>
    <property type="match status" value="1"/>
</dbReference>
<keyword evidence="3 6" id="KW-0812">Transmembrane</keyword>
<name>A0A4V2JIU0_STRKA</name>
<dbReference type="PROSITE" id="PS50850">
    <property type="entry name" value="MFS"/>
    <property type="match status" value="1"/>
</dbReference>
<feature type="transmembrane region" description="Helical" evidence="6">
    <location>
        <begin position="254"/>
        <end position="274"/>
    </location>
</feature>
<feature type="transmembrane region" description="Helical" evidence="6">
    <location>
        <begin position="88"/>
        <end position="107"/>
    </location>
</feature>
<evidence type="ECO:0000313" key="9">
    <source>
        <dbReference type="Proteomes" id="UP000292452"/>
    </source>
</evidence>
<feature type="transmembrane region" description="Helical" evidence="6">
    <location>
        <begin position="286"/>
        <end position="304"/>
    </location>
</feature>
<comment type="caution">
    <text evidence="8">The sequence shown here is derived from an EMBL/GenBank/DDBJ whole genome shotgun (WGS) entry which is preliminary data.</text>
</comment>
<organism evidence="8 9">
    <name type="scientific">Streptomyces kasugaensis</name>
    <dbReference type="NCBI Taxonomy" id="1946"/>
    <lineage>
        <taxon>Bacteria</taxon>
        <taxon>Bacillati</taxon>
        <taxon>Actinomycetota</taxon>
        <taxon>Actinomycetes</taxon>
        <taxon>Kitasatosporales</taxon>
        <taxon>Streptomycetaceae</taxon>
        <taxon>Streptomyces</taxon>
    </lineage>
</organism>
<gene>
    <name evidence="8" type="ORF">EYS09_09900</name>
</gene>
<feature type="transmembrane region" description="Helical" evidence="6">
    <location>
        <begin position="147"/>
        <end position="168"/>
    </location>
</feature>
<dbReference type="EMBL" id="SIXH01000062">
    <property type="protein sequence ID" value="TBO59861.1"/>
    <property type="molecule type" value="Genomic_DNA"/>
</dbReference>
<evidence type="ECO:0000256" key="6">
    <source>
        <dbReference type="SAM" id="Phobius"/>
    </source>
</evidence>
<feature type="transmembrane region" description="Helical" evidence="6">
    <location>
        <begin position="174"/>
        <end position="194"/>
    </location>
</feature>
<feature type="domain" description="Major facilitator superfamily (MFS) profile" evidence="7">
    <location>
        <begin position="22"/>
        <end position="399"/>
    </location>
</feature>
<feature type="transmembrane region" description="Helical" evidence="6">
    <location>
        <begin position="376"/>
        <end position="393"/>
    </location>
</feature>
<feature type="transmembrane region" description="Helical" evidence="6">
    <location>
        <begin position="113"/>
        <end position="135"/>
    </location>
</feature>
<evidence type="ECO:0000256" key="1">
    <source>
        <dbReference type="ARBA" id="ARBA00004651"/>
    </source>
</evidence>
<evidence type="ECO:0000259" key="7">
    <source>
        <dbReference type="PROSITE" id="PS50850"/>
    </source>
</evidence>
<evidence type="ECO:0000256" key="4">
    <source>
        <dbReference type="ARBA" id="ARBA00022989"/>
    </source>
</evidence>
<feature type="transmembrane region" description="Helical" evidence="6">
    <location>
        <begin position="310"/>
        <end position="326"/>
    </location>
</feature>
<dbReference type="PANTHER" id="PTHR43124:SF3">
    <property type="entry name" value="CHLORAMPHENICOL EFFLUX PUMP RV0191"/>
    <property type="match status" value="1"/>
</dbReference>
<dbReference type="CDD" id="cd17324">
    <property type="entry name" value="MFS_NepI_like"/>
    <property type="match status" value="1"/>
</dbReference>
<dbReference type="InterPro" id="IPR011701">
    <property type="entry name" value="MFS"/>
</dbReference>
<dbReference type="Pfam" id="PF07690">
    <property type="entry name" value="MFS_1"/>
    <property type="match status" value="1"/>
</dbReference>
<dbReference type="GO" id="GO:0005886">
    <property type="term" value="C:plasma membrane"/>
    <property type="evidence" value="ECO:0007669"/>
    <property type="project" value="UniProtKB-SubCell"/>
</dbReference>
<feature type="transmembrane region" description="Helical" evidence="6">
    <location>
        <begin position="21"/>
        <end position="41"/>
    </location>
</feature>
<proteinExistence type="predicted"/>
<dbReference type="NCBIfam" id="NF033135">
    <property type="entry name" value="cmx_cmrA"/>
    <property type="match status" value="1"/>
</dbReference>